<evidence type="ECO:0000256" key="2">
    <source>
        <dbReference type="SAM" id="Phobius"/>
    </source>
</evidence>
<comment type="caution">
    <text evidence="3">The sequence shown here is derived from an EMBL/GenBank/DDBJ whole genome shotgun (WGS) entry which is preliminary data.</text>
</comment>
<sequence length="268" mass="29625">MGVCSKYSLNPFYGQLLTSLVLWSIGPFWCFMAFGPYHLSLDVWPQAKSCSHWPFWPIIHLINTFVLGLGGHPGPSSLHHGLRPNPFDHGVSGHKPQCMGLLGPFWPNSNEANHWSQTTSGPQSQYSQKFPKGPQDPNWPRTTFWPLSTPGLWQPPEATSSSPESFPLHSGEVVSFTNGLCTKDSGVVHIWYNISLCTNFAQRSNGDVSGPNYAFQIQVPKSITQLKGSLFSHSVLQYLAATRGPFEDPNHLALQELGGIFFLGSFQG</sequence>
<keyword evidence="2" id="KW-0472">Membrane</keyword>
<evidence type="ECO:0000256" key="1">
    <source>
        <dbReference type="SAM" id="MobiDB-lite"/>
    </source>
</evidence>
<dbReference type="EMBL" id="AVOT02008969">
    <property type="protein sequence ID" value="MBW0487101.1"/>
    <property type="molecule type" value="Genomic_DNA"/>
</dbReference>
<reference evidence="3" key="1">
    <citation type="submission" date="2021-03" db="EMBL/GenBank/DDBJ databases">
        <title>Draft genome sequence of rust myrtle Austropuccinia psidii MF-1, a brazilian biotype.</title>
        <authorList>
            <person name="Quecine M.C."/>
            <person name="Pachon D.M.R."/>
            <person name="Bonatelli M.L."/>
            <person name="Correr F.H."/>
            <person name="Franceschini L.M."/>
            <person name="Leite T.F."/>
            <person name="Margarido G.R.A."/>
            <person name="Almeida C.A."/>
            <person name="Ferrarezi J.A."/>
            <person name="Labate C.A."/>
        </authorList>
    </citation>
    <scope>NUCLEOTIDE SEQUENCE</scope>
    <source>
        <strain evidence="3">MF-1</strain>
    </source>
</reference>
<dbReference type="AlphaFoldDB" id="A0A9Q3CR80"/>
<feature type="region of interest" description="Disordered" evidence="1">
    <location>
        <begin position="113"/>
        <end position="135"/>
    </location>
</feature>
<name>A0A9Q3CR80_9BASI</name>
<dbReference type="Proteomes" id="UP000765509">
    <property type="component" value="Unassembled WGS sequence"/>
</dbReference>
<evidence type="ECO:0000313" key="4">
    <source>
        <dbReference type="Proteomes" id="UP000765509"/>
    </source>
</evidence>
<keyword evidence="2" id="KW-1133">Transmembrane helix</keyword>
<feature type="compositionally biased region" description="Polar residues" evidence="1">
    <location>
        <begin position="113"/>
        <end position="128"/>
    </location>
</feature>
<feature type="transmembrane region" description="Helical" evidence="2">
    <location>
        <begin position="12"/>
        <end position="34"/>
    </location>
</feature>
<evidence type="ECO:0000313" key="3">
    <source>
        <dbReference type="EMBL" id="MBW0487101.1"/>
    </source>
</evidence>
<proteinExistence type="predicted"/>
<keyword evidence="4" id="KW-1185">Reference proteome</keyword>
<organism evidence="3 4">
    <name type="scientific">Austropuccinia psidii MF-1</name>
    <dbReference type="NCBI Taxonomy" id="1389203"/>
    <lineage>
        <taxon>Eukaryota</taxon>
        <taxon>Fungi</taxon>
        <taxon>Dikarya</taxon>
        <taxon>Basidiomycota</taxon>
        <taxon>Pucciniomycotina</taxon>
        <taxon>Pucciniomycetes</taxon>
        <taxon>Pucciniales</taxon>
        <taxon>Sphaerophragmiaceae</taxon>
        <taxon>Austropuccinia</taxon>
    </lineage>
</organism>
<keyword evidence="2" id="KW-0812">Transmembrane</keyword>
<accession>A0A9Q3CR80</accession>
<gene>
    <name evidence="3" type="ORF">O181_026816</name>
</gene>
<protein>
    <submittedName>
        <fullName evidence="3">Uncharacterized protein</fullName>
    </submittedName>
</protein>